<dbReference type="Pfam" id="PF18155">
    <property type="entry name" value="pPIWI_RE_Z"/>
    <property type="match status" value="1"/>
</dbReference>
<feature type="domain" description="pPIWI-RE three-gene island" evidence="2">
    <location>
        <begin position="27"/>
        <end position="194"/>
    </location>
</feature>
<dbReference type="RefSeq" id="WP_251959309.1">
    <property type="nucleotide sequence ID" value="NZ_AP025732.1"/>
</dbReference>
<evidence type="ECO:0000313" key="3">
    <source>
        <dbReference type="EMBL" id="BDI16077.1"/>
    </source>
</evidence>
<reference evidence="3" key="1">
    <citation type="submission" date="2022-04" db="EMBL/GenBank/DDBJ databases">
        <title>Complete genome sequence of a cyanobacterium, Nostoc sp. SO-36, isolated in Antarctica.</title>
        <authorList>
            <person name="Kanesaki Y."/>
            <person name="Effendi D."/>
            <person name="Sakamoto T."/>
            <person name="Ohtani S."/>
            <person name="Awai K."/>
        </authorList>
    </citation>
    <scope>NUCLEOTIDE SEQUENCE</scope>
    <source>
        <strain evidence="3">SO-36</strain>
    </source>
</reference>
<proteinExistence type="predicted"/>
<dbReference type="InterPro" id="IPR055254">
    <property type="entry name" value="pPIWI_RE_Z"/>
</dbReference>
<dbReference type="EMBL" id="AP025732">
    <property type="protein sequence ID" value="BDI16077.1"/>
    <property type="molecule type" value="Genomic_DNA"/>
</dbReference>
<feature type="region of interest" description="Disordered" evidence="1">
    <location>
        <begin position="690"/>
        <end position="710"/>
    </location>
</feature>
<evidence type="ECO:0000259" key="2">
    <source>
        <dbReference type="Pfam" id="PF18155"/>
    </source>
</evidence>
<accession>A0ABN6PYI2</accession>
<evidence type="ECO:0000313" key="4">
    <source>
        <dbReference type="Proteomes" id="UP001055453"/>
    </source>
</evidence>
<protein>
    <recommendedName>
        <fullName evidence="2">pPIWI-RE three-gene island domain-containing protein</fullName>
    </recommendedName>
</protein>
<keyword evidence="4" id="KW-1185">Reference proteome</keyword>
<gene>
    <name evidence="3" type="ORF">ANSO36C_18790</name>
</gene>
<dbReference type="Proteomes" id="UP001055453">
    <property type="component" value="Chromosome"/>
</dbReference>
<sequence length="1208" mass="138601">MSQMSLFEAPTEFKDRLEQLKEAGLDRIQAELLLQVELGFALMEYLKLDDEPVTAPWAILSGMPLRHPRLQSLNQMERRAIANTRQIVPFSARFAWLGALRSYLRIPLDWRNYDEFTPQNWDSYIINAAKNLRHQVHQHLYERCLNTNLDFRLRKVKRVEAGTTYQFEAKTGEETVIVPVRFTQQQVRNAQIQPSPWFATTPSRSSFSLRISDLELDAAWIDQREEALARQYGWEQTAKGHWVDRFRKINFHKVQENGTLFPQEEQILELDGFTNIAGMVASGKTTVSQLFSVNILRHHCDRRITLVVSDVQSAIKLANQINWWFCNDPENDDPVAVPILGRSKRDAHLQSFSASKDYQEHRQRGQPHWGERWLGTACPLQGQLKERDFIQLLDGKALKAGIEPCHTLKKMPKSDRSKRRKNLGSSYLCPFFDKCPSQQVYRDMPNARVWITTPGAMAMAGLPRHLELRPIKIGELVNEQSDFVVFDEIETIIKWFDDTYAEEVVLTDGGNSGVFDDIGVKTEQFSKTNRVMPPSTQRWTGAERDAQKAITATLTLLDKQVGHQFLRKWIKRGYFTPNSLLFKFARRLAGLEEFEPSDTSEAVSRANTRLVQPIVRYFDALLNEDDPLRMEPSSNPNRDPVFRLARLMQEINSTGESASDENIYRACKAWIIEFFRNTERRLAQLRTELENRNQSSQQQRRSPNGDEPDVDTVETLAYRLQFALTIALLDRHTRIVFYEWHNRPQSINDDSPHRRMPAAMLNILPLPPTGRQFGTYYSRGNDDNKSSRNGSNNALTLFAYTNIGRCYILNFHRLLTDFNGQRSPNVLALSGTSYLPHSTSFHVANPQGVLMPEQGARDAIAQSHFKFLPQFNQKNQPLRISGMSERRKMSLFQEIARSLVGTNGTGHLGQELRELKHLGENDLSNHWKDRDRLLLLVNSYDQARWAANEIRNCWSSMQDFVYHLVPDNIETYTEDNFDELAKFIKPPDKGALNRADIETFGQTKGKILVAPMNAIGRGFNILNANGKAAFGSIYFLTRPYPHPHDTQAIAQEMNRRALDWADKADFLAWQQGDGIVQRAEKVRQLAARYWRSVEQRSYYKTLRDNQELLAFPRFDLAATTAGLVIQAVGRLLRGGVPFRGYFVDAAWAPKSAARKADPELSELDTEETSLLVAMLLRICDYASEENTVGNALYKPLADALEGIEDLHW</sequence>
<evidence type="ECO:0000256" key="1">
    <source>
        <dbReference type="SAM" id="MobiDB-lite"/>
    </source>
</evidence>
<organism evidence="3 4">
    <name type="scientific">Nostoc cf. commune SO-36</name>
    <dbReference type="NCBI Taxonomy" id="449208"/>
    <lineage>
        <taxon>Bacteria</taxon>
        <taxon>Bacillati</taxon>
        <taxon>Cyanobacteriota</taxon>
        <taxon>Cyanophyceae</taxon>
        <taxon>Nostocales</taxon>
        <taxon>Nostocaceae</taxon>
        <taxon>Nostoc</taxon>
    </lineage>
</organism>
<name>A0ABN6PYI2_NOSCO</name>
<feature type="compositionally biased region" description="Low complexity" evidence="1">
    <location>
        <begin position="692"/>
        <end position="702"/>
    </location>
</feature>